<dbReference type="Proteomes" id="UP001156368">
    <property type="component" value="Segment"/>
</dbReference>
<protein>
    <submittedName>
        <fullName evidence="1">Uncharacterized protein</fullName>
    </submittedName>
</protein>
<dbReference type="Pfam" id="PF24591">
    <property type="entry name" value="Phage_YunG-like"/>
    <property type="match status" value="1"/>
</dbReference>
<name>A0AAX3D171_9CAUD</name>
<evidence type="ECO:0000313" key="2">
    <source>
        <dbReference type="Proteomes" id="UP001156368"/>
    </source>
</evidence>
<evidence type="ECO:0000313" key="1">
    <source>
        <dbReference type="EMBL" id="UYD21587.1"/>
    </source>
</evidence>
<dbReference type="EMBL" id="OP380269">
    <property type="protein sequence ID" value="UYD21587.1"/>
    <property type="molecule type" value="Genomic_DNA"/>
</dbReference>
<dbReference type="RefSeq" id="YP_010739387.1">
    <property type="nucleotide sequence ID" value="NC_073039.1"/>
</dbReference>
<dbReference type="GeneID" id="79586775"/>
<accession>A0AAX3D171</accession>
<organism evidence="1 2">
    <name type="scientific">Pseudomonas phage phiH1</name>
    <dbReference type="NCBI Taxonomy" id="2982871"/>
    <lineage>
        <taxon>Viruses</taxon>
        <taxon>Duplodnaviria</taxon>
        <taxon>Heunggongvirae</taxon>
        <taxon>Uroviricota</taxon>
        <taxon>Caudoviricetes</taxon>
        <taxon>Mesyanzhinovviridae</taxon>
        <taxon>Bradleyvirinae</taxon>
        <taxon>Pamexvirus</taxon>
        <taxon>Pamexvirus phiH1</taxon>
    </lineage>
</organism>
<sequence length="100" mass="11538">MMRDRLHDRVLRLVSAVRESRSDSVQAYTQGGCYQFFLVLRAAFPGAVPYYDGVQGHVLTRIGGRLYDVTGEVRCPQAYPLSREPRIARQAHRWQYRSHA</sequence>
<proteinExistence type="predicted"/>
<dbReference type="InterPro" id="IPR056239">
    <property type="entry name" value="Phage_YunG-like"/>
</dbReference>
<keyword evidence="2" id="KW-1185">Reference proteome</keyword>
<reference evidence="1 2" key="1">
    <citation type="submission" date="2022-09" db="EMBL/GenBank/DDBJ databases">
        <authorList>
            <person name="Huang Z.W."/>
            <person name="Li Y.Y."/>
            <person name="Yang H.J."/>
        </authorList>
    </citation>
    <scope>NUCLEOTIDE SEQUENCE [LARGE SCALE GENOMIC DNA]</scope>
</reference>
<dbReference type="KEGG" id="vg:79586775"/>